<evidence type="ECO:0000256" key="2">
    <source>
        <dbReference type="ARBA" id="ARBA00002692"/>
    </source>
</evidence>
<dbReference type="PROSITE" id="PS00194">
    <property type="entry name" value="THIOREDOXIN_1"/>
    <property type="match status" value="2"/>
</dbReference>
<dbReference type="InterPro" id="IPR005792">
    <property type="entry name" value="Prot_disulphide_isomerase"/>
</dbReference>
<evidence type="ECO:0000256" key="7">
    <source>
        <dbReference type="ARBA" id="ARBA00022737"/>
    </source>
</evidence>
<evidence type="ECO:0000256" key="11">
    <source>
        <dbReference type="ARBA" id="ARBA00023284"/>
    </source>
</evidence>
<keyword evidence="11 13" id="KW-0676">Redox-active center</keyword>
<dbReference type="PRINTS" id="PR00421">
    <property type="entry name" value="THIOREDOXIN"/>
</dbReference>
<feature type="region of interest" description="Disordered" evidence="16">
    <location>
        <begin position="1"/>
        <end position="131"/>
    </location>
</feature>
<dbReference type="FunFam" id="3.40.30.10:FF:000154">
    <property type="entry name" value="Protein disulfide-isomerase"/>
    <property type="match status" value="1"/>
</dbReference>
<dbReference type="EMBL" id="MUNK01000009">
    <property type="protein sequence ID" value="OTA38596.1"/>
    <property type="molecule type" value="Genomic_DNA"/>
</dbReference>
<feature type="compositionally biased region" description="Low complexity" evidence="16">
    <location>
        <begin position="353"/>
        <end position="373"/>
    </location>
</feature>
<dbReference type="Pfam" id="PF13848">
    <property type="entry name" value="Thioredoxin_6"/>
    <property type="match status" value="1"/>
</dbReference>
<dbReference type="AlphaFoldDB" id="A0A1Z5TRF2"/>
<dbReference type="GO" id="GO:0051082">
    <property type="term" value="F:unfolded protein binding"/>
    <property type="evidence" value="ECO:0007669"/>
    <property type="project" value="UniProtKB-ARBA"/>
</dbReference>
<evidence type="ECO:0000256" key="3">
    <source>
        <dbReference type="ARBA" id="ARBA00004319"/>
    </source>
</evidence>
<organism evidence="19 20">
    <name type="scientific">Hortaea werneckii EXF-2000</name>
    <dbReference type="NCBI Taxonomy" id="1157616"/>
    <lineage>
        <taxon>Eukaryota</taxon>
        <taxon>Fungi</taxon>
        <taxon>Dikarya</taxon>
        <taxon>Ascomycota</taxon>
        <taxon>Pezizomycotina</taxon>
        <taxon>Dothideomycetes</taxon>
        <taxon>Dothideomycetidae</taxon>
        <taxon>Mycosphaerellales</taxon>
        <taxon>Teratosphaeriaceae</taxon>
        <taxon>Hortaea</taxon>
    </lineage>
</organism>
<accession>A0A1Z5TRF2</accession>
<dbReference type="SUPFAM" id="SSF46774">
    <property type="entry name" value="ARID-like"/>
    <property type="match status" value="1"/>
</dbReference>
<dbReference type="CDD" id="cd02982">
    <property type="entry name" value="PDI_b'_family"/>
    <property type="match status" value="1"/>
</dbReference>
<dbReference type="STRING" id="1157616.A0A1Z5TRF2"/>
<dbReference type="GO" id="GO:0003677">
    <property type="term" value="F:DNA binding"/>
    <property type="evidence" value="ECO:0007669"/>
    <property type="project" value="InterPro"/>
</dbReference>
<feature type="region of interest" description="Disordered" evidence="16">
    <location>
        <begin position="325"/>
        <end position="380"/>
    </location>
</feature>
<evidence type="ECO:0000256" key="5">
    <source>
        <dbReference type="ARBA" id="ARBA00012723"/>
    </source>
</evidence>
<feature type="domain" description="Thioredoxin" evidence="18">
    <location>
        <begin position="669"/>
        <end position="858"/>
    </location>
</feature>
<dbReference type="SUPFAM" id="SSF52833">
    <property type="entry name" value="Thioredoxin-like"/>
    <property type="match status" value="4"/>
</dbReference>
<feature type="region of interest" description="Disordered" evidence="16">
    <location>
        <begin position="393"/>
        <end position="461"/>
    </location>
</feature>
<dbReference type="FunFam" id="3.40.30.10:FF:000185">
    <property type="entry name" value="Protein disulfide-isomerase"/>
    <property type="match status" value="1"/>
</dbReference>
<evidence type="ECO:0000256" key="9">
    <source>
        <dbReference type="ARBA" id="ARBA00023157"/>
    </source>
</evidence>
<evidence type="ECO:0000256" key="1">
    <source>
        <dbReference type="ARBA" id="ARBA00001182"/>
    </source>
</evidence>
<keyword evidence="6" id="KW-0732">Signal</keyword>
<dbReference type="Pfam" id="PF01388">
    <property type="entry name" value="ARID"/>
    <property type="match status" value="1"/>
</dbReference>
<evidence type="ECO:0000256" key="13">
    <source>
        <dbReference type="PIRSR" id="PIRSR605792-51"/>
    </source>
</evidence>
<feature type="compositionally biased region" description="Polar residues" evidence="16">
    <location>
        <begin position="207"/>
        <end position="218"/>
    </location>
</feature>
<feature type="disulfide bond" description="Redox-active" evidence="13">
    <location>
        <begin position="714"/>
        <end position="717"/>
    </location>
</feature>
<dbReference type="PROSITE" id="PS51011">
    <property type="entry name" value="ARID"/>
    <property type="match status" value="1"/>
</dbReference>
<comment type="function">
    <text evidence="2">Participates in the folding of proteins containing disulfide bonds, may be involved in glycosylation, prolyl hydroxylation and triglyceride transfer.</text>
</comment>
<keyword evidence="9 13" id="KW-1015">Disulfide bond</keyword>
<sequence>MYNNPSFDMNSQFAQGFANNSTNATPNPGFPTQAFQPPPSVVPAKRGFDGSPQQPQPSRSQTPNFAFPGQQQPAGQQFPNAPTPTKPLDPHRNRNRNLNHNRTGSFGGSMPPGTPQQAGAHASMPQPGQAWNQGMGMTPNSMSMPGMQSSMPGAMNPQNVQRQYQMKLMQQQEMMRRNGMAPPRNMGAQPGSVGGFSGQQGGVPPASNGQLANAQTMAANQQKRRNFLTTLQAQVQGQGKPFDPAPKVGGKPVDLYMLWSIVASVGGSQNVERQGQWQAVANKLGFMQPHFMTAPEELKQLFLNYVTEYERRWWQVKAQQKQEQARNYAHQMAGYGGPSQNSPTKMMPPQPQTQPNQMAQLQQNQPLSQQPNATPVQAHTPMMQNGMATPQQMMNHRRNSSIKKPDQMTPQTANQSLTAPSPQSGPKAQRSPSLKRESPTAVMKSEEPQSTNYEPHTRTIESDGGYDVLALHELGNMIARAKPNMPTIDEMGVIDMRAITRSLESGIHGEVRYALDALTIISRDERIHFELEKCEDLIDVIVDCAEDQVERLSEDASEVSDALDLASYEDVMRGARVETETLQDVPAFGTREYELDRSADRLIAVTTILRNFSFFEHNHPLLTSAPLLKWLSNAIRLLGTRNMLLRTFYNTLDFYKDMITFLPGVDDKMKYSFALAGLAALATASDVHELTKDTFEPFVKEHGLVLAEFFAPWCGHCKALAPEYEEAATSLKDKEIPLAKVDCTAEQELCQEYGIEGYPTMKVFRGPSNISPYAGARKAQAIVSYMTKQSMPSVSLLQNKDSLEEFKTADKVVLVGFFGKDDKSSNATFGEVADKLRDNFLFGATSDEALAKAEGVSQPAIVLYKAFDEGKNTFEEGFTEESIAEFAKIASTPLIGEVGPETYAGYMAAGIPLAYIFAETPEEREKLSKTLKPVAEKQKGKINFATIDAKAFGQHGGNLNLEVGNWPAFAIQDTQKSQKFPYPTQGSEKELSAKNIGKFVDEYVAGKVEPSVKSEPIPEKQEGPTTIVVAKNYQDIVMDDNKDVLVEFYAPWCGHCKALAPKYDDLASKFKPFSDKVTIAKVDATMNDVPEEIAGFPTIKLFKAGAKDSPVEYSGSRTVEDLANFVRDNGSNHVDISGADGEKTEGVETDNMPRQAPAATEGVKEKVAKAAEKIKDAAVDEDEPHDEL</sequence>
<dbReference type="InterPro" id="IPR013766">
    <property type="entry name" value="Thioredoxin_domain"/>
</dbReference>
<dbReference type="SMART" id="SM01014">
    <property type="entry name" value="ARID"/>
    <property type="match status" value="1"/>
</dbReference>
<dbReference type="CDD" id="cd02981">
    <property type="entry name" value="PDI_b_family"/>
    <property type="match status" value="1"/>
</dbReference>
<evidence type="ECO:0000256" key="4">
    <source>
        <dbReference type="ARBA" id="ARBA00006347"/>
    </source>
</evidence>
<reference evidence="19 20" key="1">
    <citation type="submission" date="2017-01" db="EMBL/GenBank/DDBJ databases">
        <title>The recent genome duplication of the halophilic yeast Hortaea werneckii: insights from long-read sequencing.</title>
        <authorList>
            <person name="Sinha S."/>
            <person name="Flibotte S."/>
            <person name="Neira M."/>
            <person name="Lenassi M."/>
            <person name="Gostincar C."/>
            <person name="Stajich J.E."/>
            <person name="Nislow C.E."/>
        </authorList>
    </citation>
    <scope>NUCLEOTIDE SEQUENCE [LARGE SCALE GENOMIC DNA]</scope>
    <source>
        <strain evidence="19 20">EXF-2000</strain>
    </source>
</reference>
<evidence type="ECO:0000256" key="16">
    <source>
        <dbReference type="SAM" id="MobiDB-lite"/>
    </source>
</evidence>
<evidence type="ECO:0000256" key="6">
    <source>
        <dbReference type="ARBA" id="ARBA00022729"/>
    </source>
</evidence>
<dbReference type="InterPro" id="IPR036431">
    <property type="entry name" value="ARID_dom_sf"/>
</dbReference>
<proteinExistence type="inferred from homology"/>
<dbReference type="FunFam" id="3.40.30.10:FF:000017">
    <property type="entry name" value="Protein disulfide-isomerase A4"/>
    <property type="match status" value="1"/>
</dbReference>
<dbReference type="PANTHER" id="PTHR18929">
    <property type="entry name" value="PROTEIN DISULFIDE ISOMERASE"/>
    <property type="match status" value="1"/>
</dbReference>
<dbReference type="FunFam" id="3.40.30.10:FF:000139">
    <property type="entry name" value="Protein disulfide-isomerase"/>
    <property type="match status" value="1"/>
</dbReference>
<protein>
    <recommendedName>
        <fullName evidence="12 15">Protein disulfide-isomerase</fullName>
        <ecNumber evidence="5 15">5.3.4.1</ecNumber>
    </recommendedName>
</protein>
<name>A0A1Z5TRF2_HORWE</name>
<keyword evidence="20" id="KW-1185">Reference proteome</keyword>
<dbReference type="InParanoid" id="A0A1Z5TRF2"/>
<comment type="caution">
    <text evidence="19">The sequence shown here is derived from an EMBL/GenBank/DDBJ whole genome shotgun (WGS) entry which is preliminary data.</text>
</comment>
<dbReference type="InterPro" id="IPR001606">
    <property type="entry name" value="ARID_dom"/>
</dbReference>
<evidence type="ECO:0000256" key="10">
    <source>
        <dbReference type="ARBA" id="ARBA00023235"/>
    </source>
</evidence>
<dbReference type="GO" id="GO:0034976">
    <property type="term" value="P:response to endoplasmic reticulum stress"/>
    <property type="evidence" value="ECO:0007669"/>
    <property type="project" value="TreeGrafter"/>
</dbReference>
<keyword evidence="8" id="KW-0256">Endoplasmic reticulum</keyword>
<dbReference type="InterPro" id="IPR017937">
    <property type="entry name" value="Thioredoxin_CS"/>
</dbReference>
<gene>
    <name evidence="19" type="ORF">BTJ68_01372</name>
</gene>
<evidence type="ECO:0000256" key="14">
    <source>
        <dbReference type="RuleBase" id="RU004208"/>
    </source>
</evidence>
<comment type="catalytic activity">
    <reaction evidence="1 15">
        <text>Catalyzes the rearrangement of -S-S- bonds in proteins.</text>
        <dbReference type="EC" id="5.3.4.1"/>
    </reaction>
</comment>
<feature type="region of interest" description="Disordered" evidence="16">
    <location>
        <begin position="1131"/>
        <end position="1164"/>
    </location>
</feature>
<dbReference type="InterPro" id="IPR036249">
    <property type="entry name" value="Thioredoxin-like_sf"/>
</dbReference>
<dbReference type="InterPro" id="IPR005788">
    <property type="entry name" value="PDI_thioredoxin-like_dom"/>
</dbReference>
<dbReference type="Gene3D" id="1.10.150.60">
    <property type="entry name" value="ARID DNA-binding domain"/>
    <property type="match status" value="1"/>
</dbReference>
<feature type="domain" description="ARID" evidence="17">
    <location>
        <begin position="221"/>
        <end position="314"/>
    </location>
</feature>
<evidence type="ECO:0000313" key="19">
    <source>
        <dbReference type="EMBL" id="OTA38596.1"/>
    </source>
</evidence>
<comment type="similarity">
    <text evidence="4 14">Belongs to the protein disulfide isomerase family.</text>
</comment>
<feature type="region of interest" description="Disordered" evidence="16">
    <location>
        <begin position="181"/>
        <end position="218"/>
    </location>
</feature>
<dbReference type="GO" id="GO:0003756">
    <property type="term" value="F:protein disulfide isomerase activity"/>
    <property type="evidence" value="ECO:0007669"/>
    <property type="project" value="UniProtKB-EC"/>
</dbReference>
<dbReference type="GO" id="GO:0005788">
    <property type="term" value="C:endoplasmic reticulum lumen"/>
    <property type="evidence" value="ECO:0007669"/>
    <property type="project" value="UniProtKB-SubCell"/>
</dbReference>
<feature type="compositionally biased region" description="Gly residues" evidence="16">
    <location>
        <begin position="192"/>
        <end position="201"/>
    </location>
</feature>
<evidence type="ECO:0000259" key="18">
    <source>
        <dbReference type="PROSITE" id="PS51352"/>
    </source>
</evidence>
<dbReference type="NCBIfam" id="TIGR01130">
    <property type="entry name" value="ER_PDI_fam"/>
    <property type="match status" value="1"/>
</dbReference>
<feature type="domain" description="Thioredoxin" evidence="18">
    <location>
        <begin position="1003"/>
        <end position="1131"/>
    </location>
</feature>
<dbReference type="GO" id="GO:0006457">
    <property type="term" value="P:protein folding"/>
    <property type="evidence" value="ECO:0007669"/>
    <property type="project" value="TreeGrafter"/>
</dbReference>
<evidence type="ECO:0000259" key="17">
    <source>
        <dbReference type="PROSITE" id="PS51011"/>
    </source>
</evidence>
<dbReference type="GO" id="GO:0015035">
    <property type="term" value="F:protein-disulfide reductase activity"/>
    <property type="evidence" value="ECO:0007669"/>
    <property type="project" value="UniProtKB-ARBA"/>
</dbReference>
<evidence type="ECO:0000256" key="12">
    <source>
        <dbReference type="ARBA" id="ARBA00039846"/>
    </source>
</evidence>
<feature type="disulfide bond" description="Redox-active" evidence="13">
    <location>
        <begin position="1053"/>
        <end position="1056"/>
    </location>
</feature>
<dbReference type="Pfam" id="PF00085">
    <property type="entry name" value="Thioredoxin"/>
    <property type="match status" value="2"/>
</dbReference>
<keyword evidence="7" id="KW-0677">Repeat</keyword>
<feature type="compositionally biased region" description="Polar residues" evidence="16">
    <location>
        <begin position="1"/>
        <end position="26"/>
    </location>
</feature>
<evidence type="ECO:0000313" key="20">
    <source>
        <dbReference type="Proteomes" id="UP000194280"/>
    </source>
</evidence>
<dbReference type="PROSITE" id="PS51352">
    <property type="entry name" value="THIOREDOXIN_2"/>
    <property type="match status" value="2"/>
</dbReference>
<evidence type="ECO:0000256" key="15">
    <source>
        <dbReference type="RuleBase" id="RU361130"/>
    </source>
</evidence>
<keyword evidence="10 15" id="KW-0413">Isomerase</keyword>
<dbReference type="NCBIfam" id="TIGR01126">
    <property type="entry name" value="pdi_dom"/>
    <property type="match status" value="2"/>
</dbReference>
<dbReference type="PANTHER" id="PTHR18929:SF132">
    <property type="entry name" value="PROTEIN DISULFIDE-ISOMERASE A3"/>
    <property type="match status" value="1"/>
</dbReference>
<feature type="compositionally biased region" description="Polar residues" evidence="16">
    <location>
        <begin position="408"/>
        <end position="432"/>
    </location>
</feature>
<feature type="compositionally biased region" description="Low complexity" evidence="16">
    <location>
        <begin position="51"/>
        <end position="79"/>
    </location>
</feature>
<dbReference type="OrthoDB" id="427280at2759"/>
<dbReference type="CDD" id="cd02995">
    <property type="entry name" value="PDI_a_PDI_a'_C"/>
    <property type="match status" value="1"/>
</dbReference>
<dbReference type="Gene3D" id="3.40.30.10">
    <property type="entry name" value="Glutaredoxin"/>
    <property type="match status" value="4"/>
</dbReference>
<dbReference type="EC" id="5.3.4.1" evidence="5 15"/>
<dbReference type="VEuPathDB" id="FungiDB:BTJ68_01372"/>
<evidence type="ECO:0000256" key="8">
    <source>
        <dbReference type="ARBA" id="ARBA00022824"/>
    </source>
</evidence>
<dbReference type="SMART" id="SM00501">
    <property type="entry name" value="BRIGHT"/>
    <property type="match status" value="1"/>
</dbReference>
<dbReference type="CDD" id="cd02961">
    <property type="entry name" value="PDI_a_family"/>
    <property type="match status" value="1"/>
</dbReference>
<dbReference type="CDD" id="cd16871">
    <property type="entry name" value="ARID_Swi1p-like"/>
    <property type="match status" value="1"/>
</dbReference>
<dbReference type="Proteomes" id="UP000194280">
    <property type="component" value="Unassembled WGS sequence"/>
</dbReference>
<comment type="subcellular location">
    <subcellularLocation>
        <location evidence="3">Endoplasmic reticulum lumen</location>
    </subcellularLocation>
</comment>